<evidence type="ECO:0000313" key="1">
    <source>
        <dbReference type="EMBL" id="KAI7741032.1"/>
    </source>
</evidence>
<name>A0AAD5CFP2_AMBAR</name>
<evidence type="ECO:0000313" key="2">
    <source>
        <dbReference type="Proteomes" id="UP001206925"/>
    </source>
</evidence>
<sequence length="68" mass="7179">ETISPPSCAVASTVCMVLMETVPLTSRTVASAVSTVPMVAVPVALHILDAVDVIRFQKEKHQTCNLDG</sequence>
<proteinExistence type="predicted"/>
<dbReference type="EMBL" id="JAMZMK010008282">
    <property type="protein sequence ID" value="KAI7741032.1"/>
    <property type="molecule type" value="Genomic_DNA"/>
</dbReference>
<reference evidence="1" key="1">
    <citation type="submission" date="2022-06" db="EMBL/GenBank/DDBJ databases">
        <title>Uncovering the hologenomic basis of an extraordinary plant invasion.</title>
        <authorList>
            <person name="Bieker V.C."/>
            <person name="Martin M.D."/>
            <person name="Gilbert T."/>
            <person name="Hodgins K."/>
            <person name="Battlay P."/>
            <person name="Petersen B."/>
            <person name="Wilson J."/>
        </authorList>
    </citation>
    <scope>NUCLEOTIDE SEQUENCE</scope>
    <source>
        <strain evidence="1">AA19_3_7</strain>
        <tissue evidence="1">Leaf</tissue>
    </source>
</reference>
<gene>
    <name evidence="1" type="ORF">M8C21_012502</name>
</gene>
<dbReference type="AlphaFoldDB" id="A0AAD5CFP2"/>
<organism evidence="1 2">
    <name type="scientific">Ambrosia artemisiifolia</name>
    <name type="common">Common ragweed</name>
    <dbReference type="NCBI Taxonomy" id="4212"/>
    <lineage>
        <taxon>Eukaryota</taxon>
        <taxon>Viridiplantae</taxon>
        <taxon>Streptophyta</taxon>
        <taxon>Embryophyta</taxon>
        <taxon>Tracheophyta</taxon>
        <taxon>Spermatophyta</taxon>
        <taxon>Magnoliopsida</taxon>
        <taxon>eudicotyledons</taxon>
        <taxon>Gunneridae</taxon>
        <taxon>Pentapetalae</taxon>
        <taxon>asterids</taxon>
        <taxon>campanulids</taxon>
        <taxon>Asterales</taxon>
        <taxon>Asteraceae</taxon>
        <taxon>Asteroideae</taxon>
        <taxon>Heliantheae alliance</taxon>
        <taxon>Heliantheae</taxon>
        <taxon>Ambrosia</taxon>
    </lineage>
</organism>
<protein>
    <submittedName>
        <fullName evidence="1">Uncharacterized protein</fullName>
    </submittedName>
</protein>
<accession>A0AAD5CFP2</accession>
<dbReference type="Proteomes" id="UP001206925">
    <property type="component" value="Unassembled WGS sequence"/>
</dbReference>
<feature type="non-terminal residue" evidence="1">
    <location>
        <position position="1"/>
    </location>
</feature>
<keyword evidence="2" id="KW-1185">Reference proteome</keyword>
<comment type="caution">
    <text evidence="1">The sequence shown here is derived from an EMBL/GenBank/DDBJ whole genome shotgun (WGS) entry which is preliminary data.</text>
</comment>